<dbReference type="RefSeq" id="WP_132105565.1">
    <property type="nucleotide sequence ID" value="NZ_SMLB01000038.1"/>
</dbReference>
<comment type="caution">
    <text evidence="7">The sequence shown here is derived from an EMBL/GenBank/DDBJ whole genome shotgun (WGS) entry which is preliminary data.</text>
</comment>
<evidence type="ECO:0000256" key="2">
    <source>
        <dbReference type="ARBA" id="ARBA00005466"/>
    </source>
</evidence>
<comment type="cofactor">
    <cofactor evidence="1">
        <name>FAD</name>
        <dbReference type="ChEBI" id="CHEBI:57692"/>
    </cofactor>
</comment>
<evidence type="ECO:0000313" key="7">
    <source>
        <dbReference type="EMBL" id="TDD66541.1"/>
    </source>
</evidence>
<evidence type="ECO:0000313" key="8">
    <source>
        <dbReference type="Proteomes" id="UP000295217"/>
    </source>
</evidence>
<keyword evidence="3" id="KW-0285">Flavoprotein</keyword>
<dbReference type="InterPro" id="IPR050416">
    <property type="entry name" value="FAD-linked_Oxidoreductase"/>
</dbReference>
<comment type="similarity">
    <text evidence="2">Belongs to the oxygen-dependent FAD-linked oxidoreductase family.</text>
</comment>
<dbReference type="PANTHER" id="PTHR42973:SF39">
    <property type="entry name" value="FAD-BINDING PCMH-TYPE DOMAIN-CONTAINING PROTEIN"/>
    <property type="match status" value="1"/>
</dbReference>
<dbReference type="Gene3D" id="3.40.462.20">
    <property type="match status" value="1"/>
</dbReference>
<dbReference type="InterPro" id="IPR036318">
    <property type="entry name" value="FAD-bd_PCMH-like_sf"/>
</dbReference>
<dbReference type="PANTHER" id="PTHR42973">
    <property type="entry name" value="BINDING OXIDOREDUCTASE, PUTATIVE (AFU_ORTHOLOGUE AFUA_1G17690)-RELATED"/>
    <property type="match status" value="1"/>
</dbReference>
<keyword evidence="8" id="KW-1185">Reference proteome</keyword>
<dbReference type="Proteomes" id="UP000295217">
    <property type="component" value="Unassembled WGS sequence"/>
</dbReference>
<keyword evidence="5" id="KW-0560">Oxidoreductase</keyword>
<keyword evidence="4" id="KW-0274">FAD</keyword>
<evidence type="ECO:0000256" key="5">
    <source>
        <dbReference type="ARBA" id="ARBA00023002"/>
    </source>
</evidence>
<evidence type="ECO:0000256" key="3">
    <source>
        <dbReference type="ARBA" id="ARBA00022630"/>
    </source>
</evidence>
<evidence type="ECO:0000256" key="1">
    <source>
        <dbReference type="ARBA" id="ARBA00001974"/>
    </source>
</evidence>
<accession>A0A4R5A3X1</accession>
<reference evidence="7 8" key="1">
    <citation type="submission" date="2019-02" db="EMBL/GenBank/DDBJ databases">
        <title>Draft genome sequences of novel Actinobacteria.</title>
        <authorList>
            <person name="Sahin N."/>
            <person name="Ay H."/>
            <person name="Saygin H."/>
        </authorList>
    </citation>
    <scope>NUCLEOTIDE SEQUENCE [LARGE SCALE GENOMIC DNA]</scope>
    <source>
        <strain evidence="7 8">8K307</strain>
    </source>
</reference>
<dbReference type="Gene3D" id="3.30.43.10">
    <property type="entry name" value="Uridine Diphospho-n-acetylenolpyruvylglucosamine Reductase, domain 2"/>
    <property type="match status" value="1"/>
</dbReference>
<name>A0A4R5A3X1_9ACTN</name>
<dbReference type="GO" id="GO:0016491">
    <property type="term" value="F:oxidoreductase activity"/>
    <property type="evidence" value="ECO:0007669"/>
    <property type="project" value="UniProtKB-KW"/>
</dbReference>
<dbReference type="AlphaFoldDB" id="A0A4R5A3X1"/>
<dbReference type="InterPro" id="IPR006094">
    <property type="entry name" value="Oxid_FAD_bind_N"/>
</dbReference>
<dbReference type="GO" id="GO:0071949">
    <property type="term" value="F:FAD binding"/>
    <property type="evidence" value="ECO:0007669"/>
    <property type="project" value="InterPro"/>
</dbReference>
<dbReference type="Pfam" id="PF01565">
    <property type="entry name" value="FAD_binding_4"/>
    <property type="match status" value="1"/>
</dbReference>
<feature type="domain" description="FAD-binding PCMH-type" evidence="6">
    <location>
        <begin position="24"/>
        <end position="192"/>
    </location>
</feature>
<dbReference type="PROSITE" id="PS51387">
    <property type="entry name" value="FAD_PCMH"/>
    <property type="match status" value="1"/>
</dbReference>
<gene>
    <name evidence="7" type="ORF">E1262_21940</name>
</gene>
<evidence type="ECO:0000259" key="6">
    <source>
        <dbReference type="PROSITE" id="PS51387"/>
    </source>
</evidence>
<dbReference type="InterPro" id="IPR016167">
    <property type="entry name" value="FAD-bd_PCMH_sub1"/>
</dbReference>
<dbReference type="InterPro" id="IPR016169">
    <property type="entry name" value="FAD-bd_PCMH_sub2"/>
</dbReference>
<evidence type="ECO:0000256" key="4">
    <source>
        <dbReference type="ARBA" id="ARBA00022827"/>
    </source>
</evidence>
<dbReference type="OrthoDB" id="6278354at2"/>
<dbReference type="Gene3D" id="3.30.465.10">
    <property type="match status" value="1"/>
</dbReference>
<protein>
    <submittedName>
        <fullName evidence="7">FAD-binding oxidoreductase</fullName>
    </submittedName>
</protein>
<proteinExistence type="inferred from homology"/>
<dbReference type="InterPro" id="IPR016166">
    <property type="entry name" value="FAD-bd_PCMH"/>
</dbReference>
<dbReference type="SUPFAM" id="SSF56176">
    <property type="entry name" value="FAD-binding/transporter-associated domain-like"/>
    <property type="match status" value="1"/>
</dbReference>
<sequence length="445" mass="47481">MAIEGVRPGEGRYEELRAGFNLAVTHRPAVIVEARSVDDVAAAVAAAVRERRPVGVMNTGHGPSVPADGAVLIRTGRLSRVDVDPFRRTARVEAGVRWRDVIAAAARHGLAPLNGSSPDVGAVGYTLGGGVGLLARRYGFAADHVRWLDVVTADGRVRRVDGEHDPVLFWALRGAGANFGVVTAMEFDLFPVATLYGGELCFGPEAGEDVLHAYAAWARTVPETMASSVLLLRYPDDPAVPPQLRGRHVTHLRLADSGADPAAGRELADRLRATGPRLVDTVRRMPYADVGTIHHEPTGTPVAAFDRNVLLREYDDDAAAVLGKLAGPDADAPFLTEVRAWGGALSRPPSVPNVVASRDAAFSLLAIAGPEPADRAARDQLLEAMAPWSTGGSYPNFSGVEDATPDGARPHYRSDDLARLRQLKEQYDPDRTFRVTFPLTGGGLT</sequence>
<dbReference type="EMBL" id="SMLB01000038">
    <property type="protein sequence ID" value="TDD66541.1"/>
    <property type="molecule type" value="Genomic_DNA"/>
</dbReference>
<organism evidence="7 8">
    <name type="scientific">Jiangella aurantiaca</name>
    <dbReference type="NCBI Taxonomy" id="2530373"/>
    <lineage>
        <taxon>Bacteria</taxon>
        <taxon>Bacillati</taxon>
        <taxon>Actinomycetota</taxon>
        <taxon>Actinomycetes</taxon>
        <taxon>Jiangellales</taxon>
        <taxon>Jiangellaceae</taxon>
        <taxon>Jiangella</taxon>
    </lineage>
</organism>